<dbReference type="Gene3D" id="2.60.40.1120">
    <property type="entry name" value="Carboxypeptidase-like, regulatory domain"/>
    <property type="match status" value="1"/>
</dbReference>
<feature type="domain" description="5'-Nucleotidase C-terminal" evidence="3">
    <location>
        <begin position="155"/>
        <end position="307"/>
    </location>
</feature>
<dbReference type="SUPFAM" id="SSF49464">
    <property type="entry name" value="Carboxypeptidase regulatory domain-like"/>
    <property type="match status" value="1"/>
</dbReference>
<feature type="region of interest" description="Disordered" evidence="1">
    <location>
        <begin position="553"/>
        <end position="577"/>
    </location>
</feature>
<dbReference type="InterPro" id="IPR036907">
    <property type="entry name" value="5'-Nucleotdase_C_sf"/>
</dbReference>
<dbReference type="Gene3D" id="3.90.780.10">
    <property type="entry name" value="5'-Nucleotidase, C-terminal domain"/>
    <property type="match status" value="1"/>
</dbReference>
<dbReference type="SUPFAM" id="SSF55816">
    <property type="entry name" value="5'-nucleotidase (syn. UDP-sugar hydrolase), C-terminal domain"/>
    <property type="match status" value="1"/>
</dbReference>
<keyword evidence="2" id="KW-0812">Transmembrane</keyword>
<evidence type="ECO:0000259" key="3">
    <source>
        <dbReference type="Pfam" id="PF02872"/>
    </source>
</evidence>
<keyword evidence="6" id="KW-1185">Reference proteome</keyword>
<name>A0ABN2S7S5_9MICO</name>
<evidence type="ECO:0000313" key="5">
    <source>
        <dbReference type="EMBL" id="GAA1981997.1"/>
    </source>
</evidence>
<sequence length="642" mass="65932">MHCATVGTEDVVNHKEKTIARVRVGLAIAVIAGLALAASPAAAREVPSVDQDPGRTGIPGEVVDLAGAPIPGALVRITPTDRDPELFSEETTTDASGDYAVDLEPGFYVVRVEAQGYVGEYWSNARISAYARELSLSAGRTEDVSFDLAPLSSEVGRVTADMRRAPTAASESILANAVADMLRAQPTRDSSNVAAIVSPYELHADLLYAQSAGEGDGVVTYEELAAVISPDAVSGSTILTGAQIRGILTPSAATTGGVGYGLSGITYTVDETATGAARLQNVVIDGQPMEGAGEYRVAYFGVSASGGFETESHPGWALEGAIRGLGRDRPIASGDLAQKSIGLNLHAATASNAPGYSALLPIVVTMSSLDFVNTPARATLVEASIAGIHVGSGAIDHVVDPARPDAIGHSQLTVSIPTGVVGEVPLELTTSTGTFFSIPITVYSGPPPAVKVPSRAWGVPTSLVPRSTENLTFVAHVIASGTPTGVVTVFDGSKAIASRSIDARGRAVFTLPPLSPGLHKLSVDYPGDVNTKPSKSVPVPVFVRAPALSSHSEEGLWKRLPSPASSTSGGADSQASTPSLNALGCSRFVAWPALRMTADVPLGARDAAAAACSHGQNSLSRPATNKTGTWVAAIAGRQSRRA</sequence>
<evidence type="ECO:0000256" key="1">
    <source>
        <dbReference type="SAM" id="MobiDB-lite"/>
    </source>
</evidence>
<dbReference type="Pfam" id="PF02872">
    <property type="entry name" value="5_nucleotid_C"/>
    <property type="match status" value="1"/>
</dbReference>
<dbReference type="InterPro" id="IPR032109">
    <property type="entry name" value="Big_3_5"/>
</dbReference>
<dbReference type="InterPro" id="IPR008334">
    <property type="entry name" value="5'-Nucleotdase_C"/>
</dbReference>
<evidence type="ECO:0000313" key="6">
    <source>
        <dbReference type="Proteomes" id="UP001500326"/>
    </source>
</evidence>
<dbReference type="InterPro" id="IPR013783">
    <property type="entry name" value="Ig-like_fold"/>
</dbReference>
<comment type="caution">
    <text evidence="5">The sequence shown here is derived from an EMBL/GenBank/DDBJ whole genome shotgun (WGS) entry which is preliminary data.</text>
</comment>
<accession>A0ABN2S7S5</accession>
<feature type="compositionally biased region" description="Polar residues" evidence="1">
    <location>
        <begin position="563"/>
        <end position="577"/>
    </location>
</feature>
<dbReference type="Proteomes" id="UP001500326">
    <property type="component" value="Unassembled WGS sequence"/>
</dbReference>
<protein>
    <recommendedName>
        <fullName evidence="7">Alpha-amylase</fullName>
    </recommendedName>
</protein>
<proteinExistence type="predicted"/>
<gene>
    <name evidence="5" type="ORF">GCM10009777_14610</name>
</gene>
<organism evidence="5 6">
    <name type="scientific">Microbacterium pumilum</name>
    <dbReference type="NCBI Taxonomy" id="344165"/>
    <lineage>
        <taxon>Bacteria</taxon>
        <taxon>Bacillati</taxon>
        <taxon>Actinomycetota</taxon>
        <taxon>Actinomycetes</taxon>
        <taxon>Micrococcales</taxon>
        <taxon>Microbacteriaceae</taxon>
        <taxon>Microbacterium</taxon>
    </lineage>
</organism>
<feature type="domain" description="Bacterial Ig-like" evidence="4">
    <location>
        <begin position="468"/>
        <end position="543"/>
    </location>
</feature>
<dbReference type="EMBL" id="BAAAOH010000001">
    <property type="protein sequence ID" value="GAA1981997.1"/>
    <property type="molecule type" value="Genomic_DNA"/>
</dbReference>
<keyword evidence="2" id="KW-1133">Transmembrane helix</keyword>
<dbReference type="InterPro" id="IPR008969">
    <property type="entry name" value="CarboxyPept-like_regulatory"/>
</dbReference>
<keyword evidence="2" id="KW-0472">Membrane</keyword>
<dbReference type="Gene3D" id="2.60.40.10">
    <property type="entry name" value="Immunoglobulins"/>
    <property type="match status" value="1"/>
</dbReference>
<reference evidence="5 6" key="1">
    <citation type="journal article" date="2019" name="Int. J. Syst. Evol. Microbiol.">
        <title>The Global Catalogue of Microorganisms (GCM) 10K type strain sequencing project: providing services to taxonomists for standard genome sequencing and annotation.</title>
        <authorList>
            <consortium name="The Broad Institute Genomics Platform"/>
            <consortium name="The Broad Institute Genome Sequencing Center for Infectious Disease"/>
            <person name="Wu L."/>
            <person name="Ma J."/>
        </authorList>
    </citation>
    <scope>NUCLEOTIDE SEQUENCE [LARGE SCALE GENOMIC DNA]</scope>
    <source>
        <strain evidence="5 6">JCM 14902</strain>
    </source>
</reference>
<feature type="transmembrane region" description="Helical" evidence="2">
    <location>
        <begin position="24"/>
        <end position="43"/>
    </location>
</feature>
<evidence type="ECO:0000256" key="2">
    <source>
        <dbReference type="SAM" id="Phobius"/>
    </source>
</evidence>
<dbReference type="Pfam" id="PF13620">
    <property type="entry name" value="CarboxypepD_reg"/>
    <property type="match status" value="1"/>
</dbReference>
<dbReference type="Pfam" id="PF16640">
    <property type="entry name" value="Big_3_5"/>
    <property type="match status" value="1"/>
</dbReference>
<evidence type="ECO:0000259" key="4">
    <source>
        <dbReference type="Pfam" id="PF16640"/>
    </source>
</evidence>
<evidence type="ECO:0008006" key="7">
    <source>
        <dbReference type="Google" id="ProtNLM"/>
    </source>
</evidence>